<keyword evidence="7" id="KW-0520">NAD</keyword>
<evidence type="ECO:0000313" key="9">
    <source>
        <dbReference type="EMBL" id="CAB4712244.1"/>
    </source>
</evidence>
<dbReference type="CDD" id="cd02135">
    <property type="entry name" value="YdjA-like"/>
    <property type="match status" value="1"/>
</dbReference>
<dbReference type="PANTHER" id="PTHR43821:SF1">
    <property type="entry name" value="NAD(P)H NITROREDUCTASE YDJA-RELATED"/>
    <property type="match status" value="1"/>
</dbReference>
<dbReference type="PANTHER" id="PTHR43821">
    <property type="entry name" value="NAD(P)H NITROREDUCTASE YDJA-RELATED"/>
    <property type="match status" value="1"/>
</dbReference>
<dbReference type="InterPro" id="IPR026021">
    <property type="entry name" value="YdjA-like"/>
</dbReference>
<evidence type="ECO:0000256" key="5">
    <source>
        <dbReference type="ARBA" id="ARBA00022857"/>
    </source>
</evidence>
<organism evidence="10">
    <name type="scientific">freshwater metagenome</name>
    <dbReference type="NCBI Taxonomy" id="449393"/>
    <lineage>
        <taxon>unclassified sequences</taxon>
        <taxon>metagenomes</taxon>
        <taxon>ecological metagenomes</taxon>
    </lineage>
</organism>
<protein>
    <submittedName>
        <fullName evidence="10">Unannotated protein</fullName>
    </submittedName>
</protein>
<proteinExistence type="inferred from homology"/>
<dbReference type="AlphaFoldDB" id="A0A6J7EKK4"/>
<evidence type="ECO:0000259" key="8">
    <source>
        <dbReference type="Pfam" id="PF00881"/>
    </source>
</evidence>
<dbReference type="EMBL" id="CAFBLJ010000183">
    <property type="protein sequence ID" value="CAB4883927.1"/>
    <property type="molecule type" value="Genomic_DNA"/>
</dbReference>
<evidence type="ECO:0000256" key="7">
    <source>
        <dbReference type="ARBA" id="ARBA00023027"/>
    </source>
</evidence>
<dbReference type="EMBL" id="CAEZYH010000010">
    <property type="protein sequence ID" value="CAB4712244.1"/>
    <property type="molecule type" value="Genomic_DNA"/>
</dbReference>
<dbReference type="InterPro" id="IPR000415">
    <property type="entry name" value="Nitroreductase-like"/>
</dbReference>
<keyword evidence="3" id="KW-0285">Flavoprotein</keyword>
<comment type="cofactor">
    <cofactor evidence="1">
        <name>FMN</name>
        <dbReference type="ChEBI" id="CHEBI:58210"/>
    </cofactor>
</comment>
<dbReference type="Gene3D" id="3.40.109.10">
    <property type="entry name" value="NADH Oxidase"/>
    <property type="match status" value="1"/>
</dbReference>
<dbReference type="SUPFAM" id="SSF55469">
    <property type="entry name" value="FMN-dependent nitroreductase-like"/>
    <property type="match status" value="1"/>
</dbReference>
<accession>A0A6J7EKK4</accession>
<sequence>MTESHFPIDDILRSRRTSMLVDKTRDVPRELINELCELATWAPNHKRTWPWRFAAITGPAQLRLGDAIADAMSVFGDEPAKVEKARTKYARTPVVMVFGCAVGDSELRTTENRDATAAAVQNFMLAATARGLATYWGSCPKGANDPVAQFCGFDADTTVVCIMYLGWATSTVEAPERPQPSINYLSD</sequence>
<dbReference type="InterPro" id="IPR029479">
    <property type="entry name" value="Nitroreductase"/>
</dbReference>
<evidence type="ECO:0000256" key="1">
    <source>
        <dbReference type="ARBA" id="ARBA00001917"/>
    </source>
</evidence>
<evidence type="ECO:0000256" key="3">
    <source>
        <dbReference type="ARBA" id="ARBA00022630"/>
    </source>
</evidence>
<evidence type="ECO:0000313" key="10">
    <source>
        <dbReference type="EMBL" id="CAB4883927.1"/>
    </source>
</evidence>
<gene>
    <name evidence="9" type="ORF">UFOPK2658_00476</name>
    <name evidence="10" type="ORF">UFOPK3304_01930</name>
</gene>
<evidence type="ECO:0000256" key="2">
    <source>
        <dbReference type="ARBA" id="ARBA00007118"/>
    </source>
</evidence>
<keyword evidence="5" id="KW-0521">NADP</keyword>
<dbReference type="Pfam" id="PF00881">
    <property type="entry name" value="Nitroreductase"/>
    <property type="match status" value="1"/>
</dbReference>
<name>A0A6J7EKK4_9ZZZZ</name>
<keyword evidence="4" id="KW-0288">FMN</keyword>
<keyword evidence="6" id="KW-0560">Oxidoreductase</keyword>
<evidence type="ECO:0000256" key="4">
    <source>
        <dbReference type="ARBA" id="ARBA00022643"/>
    </source>
</evidence>
<dbReference type="InterPro" id="IPR052530">
    <property type="entry name" value="NAD(P)H_nitroreductase"/>
</dbReference>
<reference evidence="10" key="1">
    <citation type="submission" date="2020-05" db="EMBL/GenBank/DDBJ databases">
        <authorList>
            <person name="Chiriac C."/>
            <person name="Salcher M."/>
            <person name="Ghai R."/>
            <person name="Kavagutti S V."/>
        </authorList>
    </citation>
    <scope>NUCLEOTIDE SEQUENCE</scope>
</reference>
<dbReference type="GO" id="GO:0016491">
    <property type="term" value="F:oxidoreductase activity"/>
    <property type="evidence" value="ECO:0007669"/>
    <property type="project" value="UniProtKB-KW"/>
</dbReference>
<evidence type="ECO:0000256" key="6">
    <source>
        <dbReference type="ARBA" id="ARBA00023002"/>
    </source>
</evidence>
<feature type="domain" description="Nitroreductase" evidence="8">
    <location>
        <begin position="12"/>
        <end position="167"/>
    </location>
</feature>
<comment type="similarity">
    <text evidence="2">Belongs to the nitroreductase family.</text>
</comment>